<protein>
    <submittedName>
        <fullName evidence="2">Hypp5857 protein</fullName>
    </submittedName>
</protein>
<gene>
    <name evidence="2" type="primary">Hypp5857</name>
    <name evidence="2" type="ORF">BLAG_LOCUS3875</name>
</gene>
<keyword evidence="3" id="KW-1185">Reference proteome</keyword>
<evidence type="ECO:0000313" key="3">
    <source>
        <dbReference type="Proteomes" id="UP000838412"/>
    </source>
</evidence>
<evidence type="ECO:0000256" key="1">
    <source>
        <dbReference type="SAM" id="SignalP"/>
    </source>
</evidence>
<evidence type="ECO:0000313" key="2">
    <source>
        <dbReference type="EMBL" id="CAH1239637.1"/>
    </source>
</evidence>
<keyword evidence="1" id="KW-0732">Signal</keyword>
<dbReference type="OrthoDB" id="10033207at2759"/>
<proteinExistence type="predicted"/>
<reference evidence="2" key="1">
    <citation type="submission" date="2022-01" db="EMBL/GenBank/DDBJ databases">
        <authorList>
            <person name="Braso-Vives M."/>
        </authorList>
    </citation>
    <scope>NUCLEOTIDE SEQUENCE</scope>
</reference>
<organism evidence="2 3">
    <name type="scientific">Branchiostoma lanceolatum</name>
    <name type="common">Common lancelet</name>
    <name type="synonym">Amphioxus lanceolatum</name>
    <dbReference type="NCBI Taxonomy" id="7740"/>
    <lineage>
        <taxon>Eukaryota</taxon>
        <taxon>Metazoa</taxon>
        <taxon>Chordata</taxon>
        <taxon>Cephalochordata</taxon>
        <taxon>Leptocardii</taxon>
        <taxon>Amphioxiformes</taxon>
        <taxon>Branchiostomatidae</taxon>
        <taxon>Branchiostoma</taxon>
    </lineage>
</organism>
<name>A0A8J9VS22_BRALA</name>
<dbReference type="EMBL" id="OV696696">
    <property type="protein sequence ID" value="CAH1239637.1"/>
    <property type="molecule type" value="Genomic_DNA"/>
</dbReference>
<dbReference type="Proteomes" id="UP000838412">
    <property type="component" value="Chromosome 11"/>
</dbReference>
<feature type="signal peptide" evidence="1">
    <location>
        <begin position="1"/>
        <end position="24"/>
    </location>
</feature>
<accession>A0A8J9VS22</accession>
<feature type="chain" id="PRO_5035426234" evidence="1">
    <location>
        <begin position="25"/>
        <end position="119"/>
    </location>
</feature>
<dbReference type="AlphaFoldDB" id="A0A8J9VS22"/>
<sequence>MKTLHACLLSSVLMLLVFWSSAESLPYQQGLGEMDRAQLDDEISTPYDDIVDTKEAAYWILRKALLENLLGKAAHARSQQNVMDPDEESRESLRTTVVQRAAKRWKVKCNNAYWKFCKG</sequence>